<proteinExistence type="inferred from homology"/>
<dbReference type="InterPro" id="IPR036291">
    <property type="entry name" value="NAD(P)-bd_dom_sf"/>
</dbReference>
<evidence type="ECO:0000256" key="5">
    <source>
        <dbReference type="ARBA" id="ARBA00022605"/>
    </source>
</evidence>
<dbReference type="AlphaFoldDB" id="A0ABD3MY18"/>
<feature type="domain" description="Pyrroline-5-carboxylate reductase catalytic N-terminal" evidence="14">
    <location>
        <begin position="13"/>
        <end position="107"/>
    </location>
</feature>
<evidence type="ECO:0000256" key="9">
    <source>
        <dbReference type="ARBA" id="ARBA00050547"/>
    </source>
</evidence>
<feature type="domain" description="Pyrroline-5-carboxylate reductase dimerisation" evidence="15">
    <location>
        <begin position="169"/>
        <end position="272"/>
    </location>
</feature>
<comment type="catalytic activity">
    <reaction evidence="9">
        <text>L-proline + NAD(+) = (S)-1-pyrroline-5-carboxylate + NADH + 2 H(+)</text>
        <dbReference type="Rhea" id="RHEA:14105"/>
        <dbReference type="ChEBI" id="CHEBI:15378"/>
        <dbReference type="ChEBI" id="CHEBI:17388"/>
        <dbReference type="ChEBI" id="CHEBI:57540"/>
        <dbReference type="ChEBI" id="CHEBI:57945"/>
        <dbReference type="ChEBI" id="CHEBI:60039"/>
        <dbReference type="EC" id="1.5.1.2"/>
    </reaction>
</comment>
<sequence>MNSNTSDGRNGNIGFIGAGMMASSLIGGIVAKGLRTADQIWCYDVYPPTLAAAANKGYNTTDSNAGVCANSDGAIFLAVKPNCVMEACKDIMAAEDSGAVIISIAAGITLASLENALPGRRVIRVMPNTPCFVGEAASGFALGTLATDDDRTLVKTLFDAVGVSVEVSESLLNAVTGLSGSGPAFVFQFIEALSDGGVKAGLPRNIATTLAAQTVKGAAEMVLKTGKHPGELKDAVTSPGGTTIAGVEALEKGGFRAAAMSAVTSATKRSYQLGGTSEVEIQRHGL</sequence>
<keyword evidence="13" id="KW-0812">Transmembrane</keyword>
<dbReference type="PANTHER" id="PTHR11645">
    <property type="entry name" value="PYRROLINE-5-CARBOXYLATE REDUCTASE"/>
    <property type="match status" value="1"/>
</dbReference>
<keyword evidence="5 12" id="KW-0028">Amino-acid biosynthesis</keyword>
<evidence type="ECO:0000256" key="10">
    <source>
        <dbReference type="ARBA" id="ARBA00052690"/>
    </source>
</evidence>
<dbReference type="SUPFAM" id="SSF48179">
    <property type="entry name" value="6-phosphogluconate dehydrogenase C-terminal domain-like"/>
    <property type="match status" value="1"/>
</dbReference>
<dbReference type="GO" id="GO:0008652">
    <property type="term" value="P:amino acid biosynthetic process"/>
    <property type="evidence" value="ECO:0007669"/>
    <property type="project" value="UniProtKB-KW"/>
</dbReference>
<dbReference type="PANTHER" id="PTHR11645:SF0">
    <property type="entry name" value="PYRROLINE-5-CARBOXYLATE REDUCTASE 3"/>
    <property type="match status" value="1"/>
</dbReference>
<feature type="transmembrane region" description="Helical" evidence="13">
    <location>
        <begin position="12"/>
        <end position="31"/>
    </location>
</feature>
<dbReference type="InterPro" id="IPR000304">
    <property type="entry name" value="Pyrroline-COOH_reductase"/>
</dbReference>
<keyword evidence="7 11" id="KW-0521">NADP</keyword>
<dbReference type="InterPro" id="IPR029036">
    <property type="entry name" value="P5CR_dimer"/>
</dbReference>
<evidence type="ECO:0000259" key="15">
    <source>
        <dbReference type="Pfam" id="PF14748"/>
    </source>
</evidence>
<dbReference type="InterPro" id="IPR053790">
    <property type="entry name" value="P5CR-like_CS"/>
</dbReference>
<evidence type="ECO:0000256" key="12">
    <source>
        <dbReference type="RuleBase" id="RU003903"/>
    </source>
</evidence>
<evidence type="ECO:0000256" key="7">
    <source>
        <dbReference type="ARBA" id="ARBA00022857"/>
    </source>
</evidence>
<dbReference type="Gene3D" id="3.40.50.720">
    <property type="entry name" value="NAD(P)-binding Rossmann-like Domain"/>
    <property type="match status" value="1"/>
</dbReference>
<dbReference type="HAMAP" id="MF_01925">
    <property type="entry name" value="P5C_reductase"/>
    <property type="match status" value="1"/>
</dbReference>
<dbReference type="GO" id="GO:0005737">
    <property type="term" value="C:cytoplasm"/>
    <property type="evidence" value="ECO:0007669"/>
    <property type="project" value="UniProtKB-SubCell"/>
</dbReference>
<evidence type="ECO:0000256" key="2">
    <source>
        <dbReference type="ARBA" id="ARBA00005525"/>
    </source>
</evidence>
<dbReference type="FunFam" id="3.40.50.720:FF:000190">
    <property type="entry name" value="Pyrroline-5-carboxylate reductase"/>
    <property type="match status" value="1"/>
</dbReference>
<keyword evidence="8 12" id="KW-0560">Oxidoreductase</keyword>
<dbReference type="PIRSF" id="PIRSF000193">
    <property type="entry name" value="Pyrrol-5-carb_rd"/>
    <property type="match status" value="1"/>
</dbReference>
<protein>
    <recommendedName>
        <fullName evidence="3 12">Pyrroline-5-carboxylate reductase</fullName>
        <ecNumber evidence="12">1.5.1.2</ecNumber>
    </recommendedName>
</protein>
<dbReference type="FunFam" id="1.10.3730.10:FF:000001">
    <property type="entry name" value="Pyrroline-5-carboxylate reductase"/>
    <property type="match status" value="1"/>
</dbReference>
<feature type="binding site" evidence="11">
    <location>
        <begin position="16"/>
        <end position="21"/>
    </location>
    <ligand>
        <name>NADP(+)</name>
        <dbReference type="ChEBI" id="CHEBI:58349"/>
    </ligand>
</feature>
<feature type="binding site" evidence="11">
    <location>
        <position position="64"/>
    </location>
    <ligand>
        <name>NADPH</name>
        <dbReference type="ChEBI" id="CHEBI:57783"/>
    </ligand>
</feature>
<keyword evidence="13" id="KW-1133">Transmembrane helix</keyword>
<evidence type="ECO:0000259" key="14">
    <source>
        <dbReference type="Pfam" id="PF03807"/>
    </source>
</evidence>
<dbReference type="EC" id="1.5.1.2" evidence="12"/>
<comment type="pathway">
    <text evidence="12">Amino-acid biosynthesis; L-proline biosynthesis; L-proline from L-glutamate 5-semialdehyde: step 1/1.</text>
</comment>
<dbReference type="Pfam" id="PF14748">
    <property type="entry name" value="P5CR_dimer"/>
    <property type="match status" value="1"/>
</dbReference>
<organism evidence="16 17">
    <name type="scientific">Discostella pseudostelligera</name>
    <dbReference type="NCBI Taxonomy" id="259834"/>
    <lineage>
        <taxon>Eukaryota</taxon>
        <taxon>Sar</taxon>
        <taxon>Stramenopiles</taxon>
        <taxon>Ochrophyta</taxon>
        <taxon>Bacillariophyta</taxon>
        <taxon>Coscinodiscophyceae</taxon>
        <taxon>Thalassiosirophycidae</taxon>
        <taxon>Stephanodiscales</taxon>
        <taxon>Stephanodiscaceae</taxon>
        <taxon>Discostella</taxon>
    </lineage>
</organism>
<feature type="binding site" evidence="11">
    <location>
        <begin position="78"/>
        <end position="81"/>
    </location>
    <ligand>
        <name>NADP(+)</name>
        <dbReference type="ChEBI" id="CHEBI:58349"/>
    </ligand>
</feature>
<evidence type="ECO:0000256" key="11">
    <source>
        <dbReference type="PIRSR" id="PIRSR000193-1"/>
    </source>
</evidence>
<evidence type="ECO:0000256" key="8">
    <source>
        <dbReference type="ARBA" id="ARBA00023002"/>
    </source>
</evidence>
<name>A0ABD3MY18_9STRA</name>
<keyword evidence="17" id="KW-1185">Reference proteome</keyword>
<comment type="similarity">
    <text evidence="2 12">Belongs to the pyrroline-5-carboxylate reductase family.</text>
</comment>
<evidence type="ECO:0000313" key="17">
    <source>
        <dbReference type="Proteomes" id="UP001530293"/>
    </source>
</evidence>
<dbReference type="NCBIfam" id="TIGR00112">
    <property type="entry name" value="proC"/>
    <property type="match status" value="1"/>
</dbReference>
<dbReference type="InterPro" id="IPR028939">
    <property type="entry name" value="P5C_Rdtase_cat_N"/>
</dbReference>
<comment type="catalytic activity">
    <reaction evidence="10 12">
        <text>L-proline + NADP(+) = (S)-1-pyrroline-5-carboxylate + NADPH + 2 H(+)</text>
        <dbReference type="Rhea" id="RHEA:14109"/>
        <dbReference type="ChEBI" id="CHEBI:15378"/>
        <dbReference type="ChEBI" id="CHEBI:17388"/>
        <dbReference type="ChEBI" id="CHEBI:57783"/>
        <dbReference type="ChEBI" id="CHEBI:58349"/>
        <dbReference type="ChEBI" id="CHEBI:60039"/>
        <dbReference type="EC" id="1.5.1.2"/>
    </reaction>
</comment>
<dbReference type="SUPFAM" id="SSF51735">
    <property type="entry name" value="NAD(P)-binding Rossmann-fold domains"/>
    <property type="match status" value="1"/>
</dbReference>
<gene>
    <name evidence="16" type="ORF">ACHAWU_006915</name>
</gene>
<evidence type="ECO:0000256" key="3">
    <source>
        <dbReference type="ARBA" id="ARBA00021413"/>
    </source>
</evidence>
<comment type="caution">
    <text evidence="16">The sequence shown here is derived from an EMBL/GenBank/DDBJ whole genome shotgun (WGS) entry which is preliminary data.</text>
</comment>
<keyword evidence="4" id="KW-0963">Cytoplasm</keyword>
<evidence type="ECO:0000256" key="13">
    <source>
        <dbReference type="SAM" id="Phobius"/>
    </source>
</evidence>
<keyword evidence="13" id="KW-0472">Membrane</keyword>
<accession>A0ABD3MY18</accession>
<reference evidence="16 17" key="1">
    <citation type="submission" date="2024-10" db="EMBL/GenBank/DDBJ databases">
        <title>Updated reference genomes for cyclostephanoid diatoms.</title>
        <authorList>
            <person name="Roberts W.R."/>
            <person name="Alverson A.J."/>
        </authorList>
    </citation>
    <scope>NUCLEOTIDE SEQUENCE [LARGE SCALE GENOMIC DNA]</scope>
    <source>
        <strain evidence="16 17">AJA232-27</strain>
    </source>
</reference>
<dbReference type="InterPro" id="IPR008927">
    <property type="entry name" value="6-PGluconate_DH-like_C_sf"/>
</dbReference>
<evidence type="ECO:0000256" key="1">
    <source>
        <dbReference type="ARBA" id="ARBA00004496"/>
    </source>
</evidence>
<evidence type="ECO:0000313" key="16">
    <source>
        <dbReference type="EMBL" id="KAL3768814.1"/>
    </source>
</evidence>
<keyword evidence="6 12" id="KW-0641">Proline biosynthesis</keyword>
<evidence type="ECO:0000256" key="6">
    <source>
        <dbReference type="ARBA" id="ARBA00022650"/>
    </source>
</evidence>
<evidence type="ECO:0000256" key="4">
    <source>
        <dbReference type="ARBA" id="ARBA00022490"/>
    </source>
</evidence>
<dbReference type="Gene3D" id="1.10.3730.10">
    <property type="entry name" value="ProC C-terminal domain-like"/>
    <property type="match status" value="1"/>
</dbReference>
<dbReference type="GO" id="GO:0004735">
    <property type="term" value="F:pyrroline-5-carboxylate reductase activity"/>
    <property type="evidence" value="ECO:0007669"/>
    <property type="project" value="UniProtKB-EC"/>
</dbReference>
<dbReference type="Pfam" id="PF03807">
    <property type="entry name" value="F420_oxidored"/>
    <property type="match status" value="1"/>
</dbReference>
<dbReference type="PROSITE" id="PS00521">
    <property type="entry name" value="P5CR"/>
    <property type="match status" value="1"/>
</dbReference>
<dbReference type="EMBL" id="JALLBG020000062">
    <property type="protein sequence ID" value="KAL3768814.1"/>
    <property type="molecule type" value="Genomic_DNA"/>
</dbReference>
<dbReference type="Proteomes" id="UP001530293">
    <property type="component" value="Unassembled WGS sequence"/>
</dbReference>
<comment type="subcellular location">
    <subcellularLocation>
        <location evidence="1">Cytoplasm</location>
    </subcellularLocation>
</comment>